<evidence type="ECO:0000313" key="1">
    <source>
        <dbReference type="EMBL" id="CAE8623190.1"/>
    </source>
</evidence>
<gene>
    <name evidence="1" type="ORF">PGLA1383_LOCUS40485</name>
</gene>
<evidence type="ECO:0000313" key="2">
    <source>
        <dbReference type="Proteomes" id="UP000654075"/>
    </source>
</evidence>
<protein>
    <submittedName>
        <fullName evidence="1">Uncharacterized protein</fullName>
    </submittedName>
</protein>
<proteinExistence type="predicted"/>
<reference evidence="1" key="1">
    <citation type="submission" date="2021-02" db="EMBL/GenBank/DDBJ databases">
        <authorList>
            <person name="Dougan E. K."/>
            <person name="Rhodes N."/>
            <person name="Thang M."/>
            <person name="Chan C."/>
        </authorList>
    </citation>
    <scope>NUCLEOTIDE SEQUENCE</scope>
</reference>
<sequence length="361" mass="41425">MPNLNQWKNSKSGLLQACLAYRSFVISVLSFVWQLEDPPPDLLKSEVHVLRCLVPGPGNWISKKDLFHLADGLGFPASFPSIVTSALAAKLRVLRFDITDAISRAIELRTLLASSTCDPLFEPWYRQAHVFVSHQAQEQALNARVTARTIAAALSHLRTQTELRKSFQKEATIQLLIKGPDSYDVEFGLRCRFCRWQLQLSPRIAAVRSISLFRRLAKLVKPRVWAAVLRTHLNGWCTQRRFQQIGVCIFQCSPTARDCIEHYCFCDCFKHLHLQFLRTRPPSSMQEFLMLDHPSWDDDRLILNAVAVFALYIAFNWARLNAPDQEHILSEYLKRSCYHAVLGHARSQRALQCALDSWLPR</sequence>
<dbReference type="EMBL" id="CAJNNV010028126">
    <property type="protein sequence ID" value="CAE8623190.1"/>
    <property type="molecule type" value="Genomic_DNA"/>
</dbReference>
<name>A0A813G8Y3_POLGL</name>
<keyword evidence="2" id="KW-1185">Reference proteome</keyword>
<accession>A0A813G8Y3</accession>
<dbReference type="AlphaFoldDB" id="A0A813G8Y3"/>
<comment type="caution">
    <text evidence="1">The sequence shown here is derived from an EMBL/GenBank/DDBJ whole genome shotgun (WGS) entry which is preliminary data.</text>
</comment>
<dbReference type="Proteomes" id="UP000654075">
    <property type="component" value="Unassembled WGS sequence"/>
</dbReference>
<organism evidence="1 2">
    <name type="scientific">Polarella glacialis</name>
    <name type="common">Dinoflagellate</name>
    <dbReference type="NCBI Taxonomy" id="89957"/>
    <lineage>
        <taxon>Eukaryota</taxon>
        <taxon>Sar</taxon>
        <taxon>Alveolata</taxon>
        <taxon>Dinophyceae</taxon>
        <taxon>Suessiales</taxon>
        <taxon>Suessiaceae</taxon>
        <taxon>Polarella</taxon>
    </lineage>
</organism>